<feature type="compositionally biased region" description="Basic and acidic residues" evidence="2">
    <location>
        <begin position="8"/>
        <end position="29"/>
    </location>
</feature>
<dbReference type="Pfam" id="PF13286">
    <property type="entry name" value="HD_assoc"/>
    <property type="match status" value="1"/>
</dbReference>
<dbReference type="NCBIfam" id="TIGR01353">
    <property type="entry name" value="dGTP_triPase"/>
    <property type="match status" value="1"/>
</dbReference>
<name>A0A1Q5PXA0_9ACTO</name>
<dbReference type="InterPro" id="IPR006674">
    <property type="entry name" value="HD_domain"/>
</dbReference>
<keyword evidence="5" id="KW-1185">Reference proteome</keyword>
<dbReference type="FunCoup" id="A0A1Q5PXA0">
    <property type="interactions" value="24"/>
</dbReference>
<dbReference type="Proteomes" id="UP000185612">
    <property type="component" value="Unassembled WGS sequence"/>
</dbReference>
<proteinExistence type="predicted"/>
<protein>
    <submittedName>
        <fullName evidence="4">Deoxyguanosinetriphosphate triphosphohydrolase</fullName>
    </submittedName>
</protein>
<dbReference type="SUPFAM" id="SSF109604">
    <property type="entry name" value="HD-domain/PDEase-like"/>
    <property type="match status" value="1"/>
</dbReference>
<dbReference type="NCBIfam" id="NF002829">
    <property type="entry name" value="PRK03007.1"/>
    <property type="match status" value="1"/>
</dbReference>
<dbReference type="InterPro" id="IPR003607">
    <property type="entry name" value="HD/PDEase_dom"/>
</dbReference>
<dbReference type="GO" id="GO:0006203">
    <property type="term" value="P:dGTP catabolic process"/>
    <property type="evidence" value="ECO:0007669"/>
    <property type="project" value="TreeGrafter"/>
</dbReference>
<dbReference type="SMART" id="SM00471">
    <property type="entry name" value="HDc"/>
    <property type="match status" value="1"/>
</dbReference>
<dbReference type="InterPro" id="IPR050135">
    <property type="entry name" value="dGTPase-like"/>
</dbReference>
<sequence length="422" mass="45529">MRPQSRSYDTEAVARRLPEPDKKPGRGAFERDRARVLHSAALRRLGAKTQVLGPGADDYVRTRLTHSLEVAQVGRELAINLGCDPDVVETACLSHDLGHPPFGHNGERALAAVAGPCGGFEGNAQTFRLLTRLEPKVVDRQGTSYGLNLTRATLDATLKYPWAAAAAPLRADGTPSAKFGVYGDDAAAFAWVRHGVPAGQRCLEAQLMDLADDIAYCVHDVEDAFGTARATPDAVVADGDQILAATRQWYGETWSEAELADALRRLVELPAWPSGFAGSRSDLARLKNFSSAVIGRFVGQTVEATRAACGQGPLARYDASLVVPAQARAEIAVMKGIAVRYVMAPREIEPLYLSQRTILFDLVAALQEAGWRALEAPFAADYRQADDDAGRLRAVIDQVASLSDLVAHQWHARLCGMLSSFS</sequence>
<evidence type="ECO:0000313" key="5">
    <source>
        <dbReference type="Proteomes" id="UP000185612"/>
    </source>
</evidence>
<evidence type="ECO:0000256" key="2">
    <source>
        <dbReference type="SAM" id="MobiDB-lite"/>
    </source>
</evidence>
<reference evidence="5" key="1">
    <citation type="submission" date="2016-12" db="EMBL/GenBank/DDBJ databases">
        <authorList>
            <person name="Meng X."/>
        </authorList>
    </citation>
    <scope>NUCLEOTIDE SEQUENCE [LARGE SCALE GENOMIC DNA]</scope>
    <source>
        <strain evidence="5">DSM 20732</strain>
    </source>
</reference>
<gene>
    <name evidence="4" type="ORF">BSZ40_03730</name>
</gene>
<evidence type="ECO:0000313" key="4">
    <source>
        <dbReference type="EMBL" id="OKL52221.1"/>
    </source>
</evidence>
<feature type="domain" description="HD" evidence="3">
    <location>
        <begin position="63"/>
        <end position="217"/>
    </location>
</feature>
<dbReference type="PANTHER" id="PTHR11373">
    <property type="entry name" value="DEOXYNUCLEOSIDE TRIPHOSPHATE TRIPHOSPHOHYDROLASE"/>
    <property type="match status" value="1"/>
</dbReference>
<dbReference type="Pfam" id="PF01966">
    <property type="entry name" value="HD"/>
    <property type="match status" value="1"/>
</dbReference>
<dbReference type="PROSITE" id="PS51831">
    <property type="entry name" value="HD"/>
    <property type="match status" value="1"/>
</dbReference>
<dbReference type="InParanoid" id="A0A1Q5PXA0"/>
<dbReference type="GO" id="GO:0008832">
    <property type="term" value="F:dGTPase activity"/>
    <property type="evidence" value="ECO:0007669"/>
    <property type="project" value="TreeGrafter"/>
</dbReference>
<dbReference type="Gene3D" id="1.10.3210.10">
    <property type="entry name" value="Hypothetical protein af1432"/>
    <property type="match status" value="1"/>
</dbReference>
<dbReference type="InterPro" id="IPR026875">
    <property type="entry name" value="PHydrolase_assoc_dom"/>
</dbReference>
<keyword evidence="1 4" id="KW-0378">Hydrolase</keyword>
<accession>A0A1Q5PXA0</accession>
<dbReference type="InterPro" id="IPR006261">
    <property type="entry name" value="dGTPase"/>
</dbReference>
<feature type="region of interest" description="Disordered" evidence="2">
    <location>
        <begin position="1"/>
        <end position="29"/>
    </location>
</feature>
<evidence type="ECO:0000259" key="3">
    <source>
        <dbReference type="PROSITE" id="PS51831"/>
    </source>
</evidence>
<comment type="caution">
    <text evidence="4">The sequence shown here is derived from an EMBL/GenBank/DDBJ whole genome shotgun (WGS) entry which is preliminary data.</text>
</comment>
<dbReference type="EMBL" id="MQVS01000003">
    <property type="protein sequence ID" value="OKL52221.1"/>
    <property type="molecule type" value="Genomic_DNA"/>
</dbReference>
<organism evidence="4 5">
    <name type="scientific">Buchananella hordeovulneris</name>
    <dbReference type="NCBI Taxonomy" id="52770"/>
    <lineage>
        <taxon>Bacteria</taxon>
        <taxon>Bacillati</taxon>
        <taxon>Actinomycetota</taxon>
        <taxon>Actinomycetes</taxon>
        <taxon>Actinomycetales</taxon>
        <taxon>Actinomycetaceae</taxon>
        <taxon>Buchananella</taxon>
    </lineage>
</organism>
<dbReference type="STRING" id="52770.BSZ40_03730"/>
<dbReference type="AlphaFoldDB" id="A0A1Q5PXA0"/>
<evidence type="ECO:0000256" key="1">
    <source>
        <dbReference type="ARBA" id="ARBA00022801"/>
    </source>
</evidence>
<dbReference type="PANTHER" id="PTHR11373:SF32">
    <property type="entry name" value="DEOXYGUANOSINETRIPHOSPHATE TRIPHOSPHOHYDROLASE"/>
    <property type="match status" value="1"/>
</dbReference>
<dbReference type="CDD" id="cd00077">
    <property type="entry name" value="HDc"/>
    <property type="match status" value="1"/>
</dbReference>